<sequence>MSEPVLIMAAPNGARRTKADHPALPMTISETARCAAQCFEAGASAIHVHVRDSEGRHVLDAALYHELIEAIAREAGPELVVQITTEAVGRYSPAEQQSVVRAVGPQAVSVALREMIPDPAVEPSAAEFYGFCTREDIAVQHILYAPEEIAWLADLQRRGIIPDGPSSALFVLGRYSADQESTPADLVAFMEAKRKQAGLALNSFMVCAFGRGELPSLATAIAFGGHARVGFENSLWRPDGGLRADNAEGVGEIAQIAQLLGCSRSNREQALHILGAA</sequence>
<evidence type="ECO:0000256" key="3">
    <source>
        <dbReference type="ARBA" id="ARBA00022723"/>
    </source>
</evidence>
<name>A0A916R982_9HYPH</name>
<protein>
    <submittedName>
        <fullName evidence="5">3-keto-5-aminohexanoate cleavage enzyme</fullName>
    </submittedName>
</protein>
<accession>A0A916R982</accession>
<evidence type="ECO:0000256" key="2">
    <source>
        <dbReference type="ARBA" id="ARBA00022679"/>
    </source>
</evidence>
<evidence type="ECO:0000313" key="6">
    <source>
        <dbReference type="Proteomes" id="UP000596977"/>
    </source>
</evidence>
<dbReference type="AlphaFoldDB" id="A0A916R982"/>
<keyword evidence="6" id="KW-1185">Reference proteome</keyword>
<comment type="cofactor">
    <cofactor evidence="1">
        <name>Zn(2+)</name>
        <dbReference type="ChEBI" id="CHEBI:29105"/>
    </cofactor>
</comment>
<reference evidence="5 6" key="1">
    <citation type="journal article" date="2014" name="Int. J. Syst. Evol. Microbiol.">
        <title>Complete genome sequence of Corynebacterium casei LMG S-19264T (=DSM 44701T), isolated from a smear-ripened cheese.</title>
        <authorList>
            <consortium name="US DOE Joint Genome Institute (JGI-PGF)"/>
            <person name="Walter F."/>
            <person name="Albersmeier A."/>
            <person name="Kalinowski J."/>
            <person name="Ruckert C."/>
        </authorList>
    </citation>
    <scope>NUCLEOTIDE SEQUENCE [LARGE SCALE GENOMIC DNA]</scope>
    <source>
        <strain evidence="5 6">CGMCC 1.15896</strain>
    </source>
</reference>
<dbReference type="Gene3D" id="3.20.20.70">
    <property type="entry name" value="Aldolase class I"/>
    <property type="match status" value="1"/>
</dbReference>
<dbReference type="Proteomes" id="UP000596977">
    <property type="component" value="Unassembled WGS sequence"/>
</dbReference>
<keyword evidence="4" id="KW-0862">Zinc</keyword>
<dbReference type="Pfam" id="PF05853">
    <property type="entry name" value="BKACE"/>
    <property type="match status" value="1"/>
</dbReference>
<dbReference type="EMBL" id="BMKB01000002">
    <property type="protein sequence ID" value="GGA44075.1"/>
    <property type="molecule type" value="Genomic_DNA"/>
</dbReference>
<comment type="caution">
    <text evidence="5">The sequence shown here is derived from an EMBL/GenBank/DDBJ whole genome shotgun (WGS) entry which is preliminary data.</text>
</comment>
<gene>
    <name evidence="5" type="ORF">GCM10011499_12150</name>
</gene>
<dbReference type="PANTHER" id="PTHR37418">
    <property type="entry name" value="3-KETO-5-AMINOHEXANOATE CLEAVAGE ENZYME-RELATED"/>
    <property type="match status" value="1"/>
</dbReference>
<evidence type="ECO:0000256" key="1">
    <source>
        <dbReference type="ARBA" id="ARBA00001947"/>
    </source>
</evidence>
<proteinExistence type="predicted"/>
<dbReference type="RefSeq" id="WP_127072712.1">
    <property type="nucleotide sequence ID" value="NZ_BMKB01000002.1"/>
</dbReference>
<dbReference type="PANTHER" id="PTHR37418:SF2">
    <property type="entry name" value="3-KETO-5-AMINOHEXANOATE CLEAVAGE ENZYME"/>
    <property type="match status" value="1"/>
</dbReference>
<keyword evidence="3" id="KW-0479">Metal-binding</keyword>
<evidence type="ECO:0000256" key="4">
    <source>
        <dbReference type="ARBA" id="ARBA00022833"/>
    </source>
</evidence>
<keyword evidence="2" id="KW-0808">Transferase</keyword>
<dbReference type="GO" id="GO:0046872">
    <property type="term" value="F:metal ion binding"/>
    <property type="evidence" value="ECO:0007669"/>
    <property type="project" value="UniProtKB-KW"/>
</dbReference>
<organism evidence="5 6">
    <name type="scientific">Pelagibacterium lentulum</name>
    <dbReference type="NCBI Taxonomy" id="2029865"/>
    <lineage>
        <taxon>Bacteria</taxon>
        <taxon>Pseudomonadati</taxon>
        <taxon>Pseudomonadota</taxon>
        <taxon>Alphaproteobacteria</taxon>
        <taxon>Hyphomicrobiales</taxon>
        <taxon>Devosiaceae</taxon>
        <taxon>Pelagibacterium</taxon>
    </lineage>
</organism>
<dbReference type="InterPro" id="IPR008567">
    <property type="entry name" value="BKACE"/>
</dbReference>
<dbReference type="OrthoDB" id="9805277at2"/>
<evidence type="ECO:0000313" key="5">
    <source>
        <dbReference type="EMBL" id="GGA44075.1"/>
    </source>
</evidence>
<dbReference type="GO" id="GO:0043720">
    <property type="term" value="F:3-keto-5-aminohexanoate cleavage activity"/>
    <property type="evidence" value="ECO:0007669"/>
    <property type="project" value="InterPro"/>
</dbReference>
<dbReference type="InterPro" id="IPR013785">
    <property type="entry name" value="Aldolase_TIM"/>
</dbReference>